<dbReference type="AlphaFoldDB" id="A0A6C0EUT5"/>
<organism evidence="2">
    <name type="scientific">viral metagenome</name>
    <dbReference type="NCBI Taxonomy" id="1070528"/>
    <lineage>
        <taxon>unclassified sequences</taxon>
        <taxon>metagenomes</taxon>
        <taxon>organismal metagenomes</taxon>
    </lineage>
</organism>
<feature type="region of interest" description="Disordered" evidence="1">
    <location>
        <begin position="319"/>
        <end position="356"/>
    </location>
</feature>
<name>A0A6C0EUT5_9ZZZZ</name>
<feature type="compositionally biased region" description="Basic residues" evidence="1">
    <location>
        <begin position="323"/>
        <end position="356"/>
    </location>
</feature>
<proteinExistence type="predicted"/>
<dbReference type="CDD" id="cd02019">
    <property type="entry name" value="NK"/>
    <property type="match status" value="1"/>
</dbReference>
<evidence type="ECO:0008006" key="3">
    <source>
        <dbReference type="Google" id="ProtNLM"/>
    </source>
</evidence>
<protein>
    <recommendedName>
        <fullName evidence="3">Zeta toxin domain-containing protein</fullName>
    </recommendedName>
</protein>
<sequence>MSHTSRYSFDISPIRRSIPRLQKVDNSNPFVIFTTGPTGSGKSGLVRKTIQRLYPSTPAPKYESFILDDLIEKNDTYKQLINDILDKYDCRTSIDLGSRCDIQNPSPELLKEINDAYWKIRHYKGFCGIVNESCDDLFNNQWRRAVTEGKNIVIETTGKLIPWWFIKDFHALSGKQYNIIFTYAIASFDILIQRNIDRAMTNIKQFIDDGTRNAPRLPDISRTTFKSATDTIMKTLITLRNVCLRLGKPNELKCGNDEQTPPHPTNLINSKGKYVLLIFDNNNRSKLIYDSRSRHDSLMTNGEFVTLLSRFALSTEKEGGGTKIKHKSVKRSRTLKKGMRSLRRSGRYGRHTSRKY</sequence>
<dbReference type="Gene3D" id="3.40.50.300">
    <property type="entry name" value="P-loop containing nucleotide triphosphate hydrolases"/>
    <property type="match status" value="1"/>
</dbReference>
<evidence type="ECO:0000256" key="1">
    <source>
        <dbReference type="SAM" id="MobiDB-lite"/>
    </source>
</evidence>
<dbReference type="InterPro" id="IPR027417">
    <property type="entry name" value="P-loop_NTPase"/>
</dbReference>
<reference evidence="2" key="1">
    <citation type="journal article" date="2020" name="Nature">
        <title>Giant virus diversity and host interactions through global metagenomics.</title>
        <authorList>
            <person name="Schulz F."/>
            <person name="Roux S."/>
            <person name="Paez-Espino D."/>
            <person name="Jungbluth S."/>
            <person name="Walsh D.A."/>
            <person name="Denef V.J."/>
            <person name="McMahon K.D."/>
            <person name="Konstantinidis K.T."/>
            <person name="Eloe-Fadrosh E.A."/>
            <person name="Kyrpides N.C."/>
            <person name="Woyke T."/>
        </authorList>
    </citation>
    <scope>NUCLEOTIDE SEQUENCE</scope>
    <source>
        <strain evidence="2">GVMAG-M-3300009161-34</strain>
    </source>
</reference>
<dbReference type="EMBL" id="MN738956">
    <property type="protein sequence ID" value="QHT32936.1"/>
    <property type="molecule type" value="Genomic_DNA"/>
</dbReference>
<evidence type="ECO:0000313" key="2">
    <source>
        <dbReference type="EMBL" id="QHT32936.1"/>
    </source>
</evidence>
<accession>A0A6C0EUT5</accession>
<dbReference type="SUPFAM" id="SSF52540">
    <property type="entry name" value="P-loop containing nucleoside triphosphate hydrolases"/>
    <property type="match status" value="1"/>
</dbReference>